<name>A0AAV3UWV1_9ALTE</name>
<gene>
    <name evidence="1" type="ORF">GCHA_1567</name>
</gene>
<organism evidence="1 2">
    <name type="scientific">Paraglaciecola chathamensis S18K6</name>
    <dbReference type="NCBI Taxonomy" id="1127672"/>
    <lineage>
        <taxon>Bacteria</taxon>
        <taxon>Pseudomonadati</taxon>
        <taxon>Pseudomonadota</taxon>
        <taxon>Gammaproteobacteria</taxon>
        <taxon>Alteromonadales</taxon>
        <taxon>Alteromonadaceae</taxon>
        <taxon>Paraglaciecola</taxon>
    </lineage>
</organism>
<comment type="caution">
    <text evidence="1">The sequence shown here is derived from an EMBL/GenBank/DDBJ whole genome shotgun (WGS) entry which is preliminary data.</text>
</comment>
<dbReference type="Proteomes" id="UP000006320">
    <property type="component" value="Unassembled WGS sequence"/>
</dbReference>
<sequence length="43" mass="4704">MSIFSKADDCCVMVDPVSRFLNFQLTVCKKYLGGGTVVKAFSP</sequence>
<protein>
    <submittedName>
        <fullName evidence="1">Uncharacterized protein</fullName>
    </submittedName>
</protein>
<proteinExistence type="predicted"/>
<evidence type="ECO:0000313" key="2">
    <source>
        <dbReference type="Proteomes" id="UP000006320"/>
    </source>
</evidence>
<dbReference type="AlphaFoldDB" id="A0AAV3UWV1"/>
<accession>A0AAV3UWV1</accession>
<evidence type="ECO:0000313" key="1">
    <source>
        <dbReference type="EMBL" id="GAC09521.1"/>
    </source>
</evidence>
<dbReference type="EMBL" id="BAEM01000022">
    <property type="protein sequence ID" value="GAC09521.1"/>
    <property type="molecule type" value="Genomic_DNA"/>
</dbReference>
<reference evidence="1 2" key="1">
    <citation type="journal article" date="2017" name="Antonie Van Leeuwenhoek">
        <title>Rhizobium rhizosphaerae sp. nov., a novel species isolated from rice rhizosphere.</title>
        <authorList>
            <person name="Zhao J.J."/>
            <person name="Zhang J."/>
            <person name="Zhang R.J."/>
            <person name="Zhang C.W."/>
            <person name="Yin H.Q."/>
            <person name="Zhang X.X."/>
        </authorList>
    </citation>
    <scope>NUCLEOTIDE SEQUENCE [LARGE SCALE GENOMIC DNA]</scope>
    <source>
        <strain evidence="1 2">S18K6</strain>
    </source>
</reference>